<dbReference type="EMBL" id="RRYP01003695">
    <property type="protein sequence ID" value="TNV83568.1"/>
    <property type="molecule type" value="Genomic_DNA"/>
</dbReference>
<feature type="transmembrane region" description="Helical" evidence="1">
    <location>
        <begin position="215"/>
        <end position="240"/>
    </location>
</feature>
<protein>
    <submittedName>
        <fullName evidence="2">Uncharacterized protein</fullName>
    </submittedName>
</protein>
<name>A0A8J8T6X5_HALGN</name>
<keyword evidence="3" id="KW-1185">Reference proteome</keyword>
<organism evidence="2 3">
    <name type="scientific">Halteria grandinella</name>
    <dbReference type="NCBI Taxonomy" id="5974"/>
    <lineage>
        <taxon>Eukaryota</taxon>
        <taxon>Sar</taxon>
        <taxon>Alveolata</taxon>
        <taxon>Ciliophora</taxon>
        <taxon>Intramacronucleata</taxon>
        <taxon>Spirotrichea</taxon>
        <taxon>Stichotrichia</taxon>
        <taxon>Sporadotrichida</taxon>
        <taxon>Halteriidae</taxon>
        <taxon>Halteria</taxon>
    </lineage>
</organism>
<dbReference type="OrthoDB" id="323734at2759"/>
<feature type="transmembrane region" description="Helical" evidence="1">
    <location>
        <begin position="62"/>
        <end position="82"/>
    </location>
</feature>
<evidence type="ECO:0000313" key="3">
    <source>
        <dbReference type="Proteomes" id="UP000785679"/>
    </source>
</evidence>
<evidence type="ECO:0000313" key="2">
    <source>
        <dbReference type="EMBL" id="TNV83568.1"/>
    </source>
</evidence>
<keyword evidence="1" id="KW-1133">Transmembrane helix</keyword>
<dbReference type="AlphaFoldDB" id="A0A8J8T6X5"/>
<gene>
    <name evidence="2" type="ORF">FGO68_gene6210</name>
</gene>
<dbReference type="Proteomes" id="UP000785679">
    <property type="component" value="Unassembled WGS sequence"/>
</dbReference>
<feature type="transmembrane region" description="Helical" evidence="1">
    <location>
        <begin position="182"/>
        <end position="203"/>
    </location>
</feature>
<evidence type="ECO:0000256" key="1">
    <source>
        <dbReference type="SAM" id="Phobius"/>
    </source>
</evidence>
<reference evidence="2" key="1">
    <citation type="submission" date="2019-06" db="EMBL/GenBank/DDBJ databases">
        <authorList>
            <person name="Zheng W."/>
        </authorList>
    </citation>
    <scope>NUCLEOTIDE SEQUENCE</scope>
    <source>
        <strain evidence="2">QDHG01</strain>
    </source>
</reference>
<accession>A0A8J8T6X5</accession>
<proteinExistence type="predicted"/>
<comment type="caution">
    <text evidence="2">The sequence shown here is derived from an EMBL/GenBank/DDBJ whole genome shotgun (WGS) entry which is preliminary data.</text>
</comment>
<keyword evidence="1" id="KW-0472">Membrane</keyword>
<feature type="transmembrane region" description="Helical" evidence="1">
    <location>
        <begin position="94"/>
        <end position="120"/>
    </location>
</feature>
<keyword evidence="1" id="KW-0812">Transmembrane</keyword>
<sequence>MTDLGKSTEEIDQKLVSGKRYSLYLPKNSEACKKGFGRSVDAKLMMREISLFASSIQIRRKWVFLFVFLRAIIPYIIRWAQFGSPVYGFGVDSYLYSLLDIIFGTLFLLMNYIFILAGLIDFQRRSTIMKACSAMLNPMKSQLEPKFRIFPTVLMTCTQSMHSWFQMRLCLMDLGRKYVNRIFIYSSTFLGCYLFYAIILILQYFDLINLEISPIFQAIALYDIIFTLTNIFAMLFYGAVVNEQFTEDQMLLMKQKSVLIYIKSNIETIMHPCYEEKSFPLVELGLPKINQLYLKIYQNLLFGIKKKYNYTNEQLGNHILNVVHELDTIRERLDMDSSYAPLKLLGFKASYSLLNRIYTGIATLMLAMAQKMMNKPIDGGY</sequence>